<dbReference type="SUPFAM" id="SSF56349">
    <property type="entry name" value="DNA breaking-rejoining enzymes"/>
    <property type="match status" value="1"/>
</dbReference>
<dbReference type="PANTHER" id="PTHR30349:SF64">
    <property type="entry name" value="PROPHAGE INTEGRASE INTD-RELATED"/>
    <property type="match status" value="1"/>
</dbReference>
<dbReference type="RefSeq" id="WP_176804980.1">
    <property type="nucleotide sequence ID" value="NZ_JABXYJ010000014.1"/>
</dbReference>
<evidence type="ECO:0000259" key="5">
    <source>
        <dbReference type="PROSITE" id="PS51898"/>
    </source>
</evidence>
<dbReference type="EMBL" id="JABXYJ010000014">
    <property type="protein sequence ID" value="NVO79367.1"/>
    <property type="molecule type" value="Genomic_DNA"/>
</dbReference>
<dbReference type="InterPro" id="IPR011010">
    <property type="entry name" value="DNA_brk_join_enz"/>
</dbReference>
<dbReference type="Proteomes" id="UP000588051">
    <property type="component" value="Unassembled WGS sequence"/>
</dbReference>
<dbReference type="PROSITE" id="PS51900">
    <property type="entry name" value="CB"/>
    <property type="match status" value="1"/>
</dbReference>
<dbReference type="InterPro" id="IPR013762">
    <property type="entry name" value="Integrase-like_cat_sf"/>
</dbReference>
<dbReference type="GO" id="GO:0006310">
    <property type="term" value="P:DNA recombination"/>
    <property type="evidence" value="ECO:0007669"/>
    <property type="project" value="UniProtKB-KW"/>
</dbReference>
<dbReference type="AlphaFoldDB" id="A0A850QJS4"/>
<evidence type="ECO:0000313" key="7">
    <source>
        <dbReference type="EMBL" id="NVO79367.1"/>
    </source>
</evidence>
<keyword evidence="2 4" id="KW-0238">DNA-binding</keyword>
<feature type="domain" description="Tyr recombinase" evidence="5">
    <location>
        <begin position="137"/>
        <end position="337"/>
    </location>
</feature>
<evidence type="ECO:0000259" key="6">
    <source>
        <dbReference type="PROSITE" id="PS51900"/>
    </source>
</evidence>
<comment type="caution">
    <text evidence="7">The sequence shown here is derived from an EMBL/GenBank/DDBJ whole genome shotgun (WGS) entry which is preliminary data.</text>
</comment>
<dbReference type="GO" id="GO:0003677">
    <property type="term" value="F:DNA binding"/>
    <property type="evidence" value="ECO:0007669"/>
    <property type="project" value="UniProtKB-UniRule"/>
</dbReference>
<evidence type="ECO:0000256" key="1">
    <source>
        <dbReference type="ARBA" id="ARBA00022908"/>
    </source>
</evidence>
<reference evidence="7 8" key="1">
    <citation type="submission" date="2020-06" db="EMBL/GenBank/DDBJ databases">
        <authorList>
            <person name="Qiu C."/>
            <person name="Liu Z."/>
        </authorList>
    </citation>
    <scope>NUCLEOTIDE SEQUENCE [LARGE SCALE GENOMIC DNA]</scope>
    <source>
        <strain evidence="7 8">EM 1</strain>
    </source>
</reference>
<dbReference type="Pfam" id="PF02899">
    <property type="entry name" value="Phage_int_SAM_1"/>
    <property type="match status" value="1"/>
</dbReference>
<dbReference type="Gene3D" id="1.10.443.10">
    <property type="entry name" value="Intergrase catalytic core"/>
    <property type="match status" value="1"/>
</dbReference>
<dbReference type="PROSITE" id="PS51898">
    <property type="entry name" value="TYR_RECOMBINASE"/>
    <property type="match status" value="1"/>
</dbReference>
<keyword evidence="8" id="KW-1185">Reference proteome</keyword>
<sequence length="337" mass="38028">MHTQLSPADRLLWLNSPLPAFTAWISSEEFKKTAFRDRRKSTLSANSVYVYQVMFQRFLNFLAKRGCSLQHASAEDIYAFLTERQDGAGLVLESEIQYRYLRLLERVFTHLQCFPRPTDNLLFGPLKEQYKLRGRNLQTVALTDAEKTSFLACLPVDTSQVRSNRSLAGWKKRRDRALQCTLLGAGLTVQEVVHLNMQDIDPLLQTDGTLRITVHNDGTSAHDAPVTTSHTTFMHADLCPELLCWLNERRTLFPTCSLVFPGKDGKVMDKTSVYRQIRKTFDAAGIAIARRGGRTLRNTYAVSELSSGTATAELVEKMGLFEERSLEIYANAANGVN</sequence>
<dbReference type="InterPro" id="IPR050090">
    <property type="entry name" value="Tyrosine_recombinase_XerCD"/>
</dbReference>
<organism evidence="7 8">
    <name type="scientific">Undibacterium oligocarboniphilum</name>
    <dbReference type="NCBI Taxonomy" id="666702"/>
    <lineage>
        <taxon>Bacteria</taxon>
        <taxon>Pseudomonadati</taxon>
        <taxon>Pseudomonadota</taxon>
        <taxon>Betaproteobacteria</taxon>
        <taxon>Burkholderiales</taxon>
        <taxon>Oxalobacteraceae</taxon>
        <taxon>Undibacterium</taxon>
    </lineage>
</organism>
<evidence type="ECO:0000313" key="8">
    <source>
        <dbReference type="Proteomes" id="UP000588051"/>
    </source>
</evidence>
<evidence type="ECO:0000256" key="3">
    <source>
        <dbReference type="ARBA" id="ARBA00023172"/>
    </source>
</evidence>
<keyword evidence="3" id="KW-0233">DNA recombination</keyword>
<name>A0A850QJS4_9BURK</name>
<evidence type="ECO:0000256" key="4">
    <source>
        <dbReference type="PROSITE-ProRule" id="PRU01248"/>
    </source>
</evidence>
<protein>
    <submittedName>
        <fullName evidence="7">Site-specific integrase</fullName>
    </submittedName>
</protein>
<dbReference type="CDD" id="cd00397">
    <property type="entry name" value="DNA_BRE_C"/>
    <property type="match status" value="1"/>
</dbReference>
<dbReference type="GO" id="GO:0015074">
    <property type="term" value="P:DNA integration"/>
    <property type="evidence" value="ECO:0007669"/>
    <property type="project" value="UniProtKB-KW"/>
</dbReference>
<keyword evidence="1" id="KW-0229">DNA integration</keyword>
<accession>A0A850QJS4</accession>
<dbReference type="PANTHER" id="PTHR30349">
    <property type="entry name" value="PHAGE INTEGRASE-RELATED"/>
    <property type="match status" value="1"/>
</dbReference>
<dbReference type="InterPro" id="IPR004107">
    <property type="entry name" value="Integrase_SAM-like_N"/>
</dbReference>
<dbReference type="InterPro" id="IPR044068">
    <property type="entry name" value="CB"/>
</dbReference>
<feature type="domain" description="Core-binding (CB)" evidence="6">
    <location>
        <begin position="26"/>
        <end position="112"/>
    </location>
</feature>
<proteinExistence type="predicted"/>
<dbReference type="InterPro" id="IPR002104">
    <property type="entry name" value="Integrase_catalytic"/>
</dbReference>
<evidence type="ECO:0000256" key="2">
    <source>
        <dbReference type="ARBA" id="ARBA00023125"/>
    </source>
</evidence>
<gene>
    <name evidence="7" type="ORF">HV832_16230</name>
</gene>